<accession>A0AAV7WFF7</accession>
<proteinExistence type="predicted"/>
<comment type="caution">
    <text evidence="1">The sequence shown here is derived from an EMBL/GenBank/DDBJ whole genome shotgun (WGS) entry which is preliminary data.</text>
</comment>
<name>A0AAV7WFF7_PLEWA</name>
<dbReference type="Proteomes" id="UP001066276">
    <property type="component" value="Chromosome 1_1"/>
</dbReference>
<evidence type="ECO:0000313" key="1">
    <source>
        <dbReference type="EMBL" id="KAJ1212765.1"/>
    </source>
</evidence>
<dbReference type="AlphaFoldDB" id="A0AAV7WFF7"/>
<dbReference type="EMBL" id="JANPWB010000001">
    <property type="protein sequence ID" value="KAJ1212765.1"/>
    <property type="molecule type" value="Genomic_DNA"/>
</dbReference>
<reference evidence="1" key="1">
    <citation type="journal article" date="2022" name="bioRxiv">
        <title>Sequencing and chromosome-scale assembly of the giantPleurodeles waltlgenome.</title>
        <authorList>
            <person name="Brown T."/>
            <person name="Elewa A."/>
            <person name="Iarovenko S."/>
            <person name="Subramanian E."/>
            <person name="Araus A.J."/>
            <person name="Petzold A."/>
            <person name="Susuki M."/>
            <person name="Suzuki K.-i.T."/>
            <person name="Hayashi T."/>
            <person name="Toyoda A."/>
            <person name="Oliveira C."/>
            <person name="Osipova E."/>
            <person name="Leigh N.D."/>
            <person name="Simon A."/>
            <person name="Yun M.H."/>
        </authorList>
    </citation>
    <scope>NUCLEOTIDE SEQUENCE</scope>
    <source>
        <strain evidence="1">20211129_DDA</strain>
        <tissue evidence="1">Liver</tissue>
    </source>
</reference>
<protein>
    <submittedName>
        <fullName evidence="1">Uncharacterized protein</fullName>
    </submittedName>
</protein>
<evidence type="ECO:0000313" key="2">
    <source>
        <dbReference type="Proteomes" id="UP001066276"/>
    </source>
</evidence>
<keyword evidence="2" id="KW-1185">Reference proteome</keyword>
<organism evidence="1 2">
    <name type="scientific">Pleurodeles waltl</name>
    <name type="common">Iberian ribbed newt</name>
    <dbReference type="NCBI Taxonomy" id="8319"/>
    <lineage>
        <taxon>Eukaryota</taxon>
        <taxon>Metazoa</taxon>
        <taxon>Chordata</taxon>
        <taxon>Craniata</taxon>
        <taxon>Vertebrata</taxon>
        <taxon>Euteleostomi</taxon>
        <taxon>Amphibia</taxon>
        <taxon>Batrachia</taxon>
        <taxon>Caudata</taxon>
        <taxon>Salamandroidea</taxon>
        <taxon>Salamandridae</taxon>
        <taxon>Pleurodelinae</taxon>
        <taxon>Pleurodeles</taxon>
    </lineage>
</organism>
<gene>
    <name evidence="1" type="ORF">NDU88_000410</name>
</gene>
<sequence length="92" mass="10211">MLWECAEAMALWPAVSSAREMVTGRAEVCTKEGSLLGLFRRSTAAEATSRFIDLALLIARRLIAMHWKASTLPGIAHGAQRHLNEGVQRQRH</sequence>